<evidence type="ECO:0000256" key="1">
    <source>
        <dbReference type="SAM" id="MobiDB-lite"/>
    </source>
</evidence>
<keyword evidence="3" id="KW-1185">Reference proteome</keyword>
<dbReference type="AlphaFoldDB" id="A0A3N6MAH3"/>
<reference evidence="2 3" key="1">
    <citation type="submission" date="2018-10" db="EMBL/GenBank/DDBJ databases">
        <title>Natrarchaeobius chitinivorans gen. nov., sp. nov., and Natrarchaeobius haloalkaliphilus sp. nov., alkaliphilic, chitin-utilizing haloarchaea from hypersaline alkaline lakes.</title>
        <authorList>
            <person name="Sorokin D.Y."/>
            <person name="Elcheninov A.G."/>
            <person name="Kostrikina N.A."/>
            <person name="Bale N.J."/>
            <person name="Sinninghe Damste J.S."/>
            <person name="Khijniak T.V."/>
            <person name="Kublanov I.V."/>
            <person name="Toshchakov S.V."/>
        </authorList>
    </citation>
    <scope>NUCLEOTIDE SEQUENCE [LARGE SCALE GENOMIC DNA]</scope>
    <source>
        <strain evidence="2 3">AArcht7</strain>
    </source>
</reference>
<feature type="compositionally biased region" description="Basic and acidic residues" evidence="1">
    <location>
        <begin position="61"/>
        <end position="71"/>
    </location>
</feature>
<accession>A0A3N6MAH3</accession>
<gene>
    <name evidence="2" type="ORF">EA472_09145</name>
</gene>
<evidence type="ECO:0000313" key="2">
    <source>
        <dbReference type="EMBL" id="RQH00794.1"/>
    </source>
</evidence>
<evidence type="ECO:0000313" key="3">
    <source>
        <dbReference type="Proteomes" id="UP000281431"/>
    </source>
</evidence>
<proteinExistence type="predicted"/>
<comment type="caution">
    <text evidence="2">The sequence shown here is derived from an EMBL/GenBank/DDBJ whole genome shotgun (WGS) entry which is preliminary data.</text>
</comment>
<protein>
    <submittedName>
        <fullName evidence="2">Uncharacterized protein</fullName>
    </submittedName>
</protein>
<dbReference type="EMBL" id="REFZ01000005">
    <property type="protein sequence ID" value="RQH00794.1"/>
    <property type="molecule type" value="Genomic_DNA"/>
</dbReference>
<sequence>MDHRLSRAATDVPARSGVAPGIRGPSTVGRDARDARIRKRTKSRIDPVNDRPNANVTAARVSDRNRPGRDTDVATIQTASWPVLPVLTW</sequence>
<name>A0A3N6MAH3_NATCH</name>
<dbReference type="Proteomes" id="UP000281431">
    <property type="component" value="Unassembled WGS sequence"/>
</dbReference>
<feature type="region of interest" description="Disordered" evidence="1">
    <location>
        <begin position="1"/>
        <end position="71"/>
    </location>
</feature>
<organism evidence="2 3">
    <name type="scientific">Natrarchaeobius chitinivorans</name>
    <dbReference type="NCBI Taxonomy" id="1679083"/>
    <lineage>
        <taxon>Archaea</taxon>
        <taxon>Methanobacteriati</taxon>
        <taxon>Methanobacteriota</taxon>
        <taxon>Stenosarchaea group</taxon>
        <taxon>Halobacteria</taxon>
        <taxon>Halobacteriales</taxon>
        <taxon>Natrialbaceae</taxon>
        <taxon>Natrarchaeobius</taxon>
    </lineage>
</organism>